<keyword evidence="2 4" id="KW-0547">Nucleotide-binding</keyword>
<comment type="caution">
    <text evidence="6">The sequence shown here is derived from an EMBL/GenBank/DDBJ whole genome shotgun (WGS) entry which is preliminary data.</text>
</comment>
<keyword evidence="7" id="KW-1185">Reference proteome</keyword>
<dbReference type="InterPro" id="IPR002698">
    <property type="entry name" value="FTHF_cligase"/>
</dbReference>
<name>A0A502KZW7_9GAMM</name>
<evidence type="ECO:0000256" key="2">
    <source>
        <dbReference type="ARBA" id="ARBA00022741"/>
    </source>
</evidence>
<comment type="similarity">
    <text evidence="1 5">Belongs to the 5-formyltetrahydrofolate cyclo-ligase family.</text>
</comment>
<feature type="binding site" evidence="4">
    <location>
        <begin position="137"/>
        <end position="145"/>
    </location>
    <ligand>
        <name>ATP</name>
        <dbReference type="ChEBI" id="CHEBI:30616"/>
    </ligand>
</feature>
<dbReference type="NCBIfam" id="TIGR02727">
    <property type="entry name" value="MTHFS_bact"/>
    <property type="match status" value="1"/>
</dbReference>
<proteinExistence type="inferred from homology"/>
<dbReference type="PIRSF" id="PIRSF006806">
    <property type="entry name" value="FTHF_cligase"/>
    <property type="match status" value="1"/>
</dbReference>
<dbReference type="Gene3D" id="3.40.50.10420">
    <property type="entry name" value="NagB/RpiA/CoA transferase-like"/>
    <property type="match status" value="1"/>
</dbReference>
<protein>
    <recommendedName>
        <fullName evidence="5">5-formyltetrahydrofolate cyclo-ligase</fullName>
        <ecNumber evidence="5">6.3.3.2</ecNumber>
    </recommendedName>
</protein>
<feature type="binding site" evidence="4">
    <location>
        <position position="57"/>
    </location>
    <ligand>
        <name>substrate</name>
    </ligand>
</feature>
<keyword evidence="5" id="KW-0460">Magnesium</keyword>
<accession>A0A502KZW7</accession>
<dbReference type="GO" id="GO:0005524">
    <property type="term" value="F:ATP binding"/>
    <property type="evidence" value="ECO:0007669"/>
    <property type="project" value="UniProtKB-KW"/>
</dbReference>
<dbReference type="EC" id="6.3.3.2" evidence="5"/>
<evidence type="ECO:0000256" key="5">
    <source>
        <dbReference type="RuleBase" id="RU361279"/>
    </source>
</evidence>
<evidence type="ECO:0000256" key="3">
    <source>
        <dbReference type="ARBA" id="ARBA00022840"/>
    </source>
</evidence>
<sequence length="203" mass="23402">MTEDLRTTLRKSIRSKRNQLTNASQLQASQNLTKQLTCHPNVLSAKRIAIYLTNDGELDPHPFIEWCWQQQKEVYLPVIHPFNKHNLLFLRYKSDTELIKNKFNINEPKLNVIDVCPSKKLDIIFTPLVAFDKNGARLGMGGGFYDRTLSSWYNNSTKSANYYPIGLAHDCQEVEQIPVECWDIPLPEIITPTKKLQTKVLSK</sequence>
<dbReference type="OrthoDB" id="9801938at2"/>
<dbReference type="GO" id="GO:0009396">
    <property type="term" value="P:folic acid-containing compound biosynthetic process"/>
    <property type="evidence" value="ECO:0007669"/>
    <property type="project" value="TreeGrafter"/>
</dbReference>
<evidence type="ECO:0000313" key="6">
    <source>
        <dbReference type="EMBL" id="TPH17208.1"/>
    </source>
</evidence>
<dbReference type="Pfam" id="PF01812">
    <property type="entry name" value="5-FTHF_cyc-lig"/>
    <property type="match status" value="1"/>
</dbReference>
<gene>
    <name evidence="6" type="ORF">EPA86_05895</name>
</gene>
<dbReference type="PANTHER" id="PTHR23407:SF1">
    <property type="entry name" value="5-FORMYLTETRAHYDROFOLATE CYCLO-LIGASE"/>
    <property type="match status" value="1"/>
</dbReference>
<comment type="catalytic activity">
    <reaction evidence="5">
        <text>(6S)-5-formyl-5,6,7,8-tetrahydrofolate + ATP = (6R)-5,10-methenyltetrahydrofolate + ADP + phosphate</text>
        <dbReference type="Rhea" id="RHEA:10488"/>
        <dbReference type="ChEBI" id="CHEBI:30616"/>
        <dbReference type="ChEBI" id="CHEBI:43474"/>
        <dbReference type="ChEBI" id="CHEBI:57455"/>
        <dbReference type="ChEBI" id="CHEBI:57457"/>
        <dbReference type="ChEBI" id="CHEBI:456216"/>
        <dbReference type="EC" id="6.3.3.2"/>
    </reaction>
</comment>
<organism evidence="6 7">
    <name type="scientific">Litorilituus lipolyticus</name>
    <dbReference type="NCBI Taxonomy" id="2491017"/>
    <lineage>
        <taxon>Bacteria</taxon>
        <taxon>Pseudomonadati</taxon>
        <taxon>Pseudomonadota</taxon>
        <taxon>Gammaproteobacteria</taxon>
        <taxon>Alteromonadales</taxon>
        <taxon>Colwelliaceae</taxon>
        <taxon>Litorilituus</taxon>
    </lineage>
</organism>
<dbReference type="GO" id="GO:0035999">
    <property type="term" value="P:tetrahydrofolate interconversion"/>
    <property type="evidence" value="ECO:0007669"/>
    <property type="project" value="TreeGrafter"/>
</dbReference>
<reference evidence="6 7" key="1">
    <citation type="submission" date="2019-01" db="EMBL/GenBank/DDBJ databases">
        <title>Litorilituus lipolytica sp. nov., isolated from intertidal sand of the Yellow Sea in China.</title>
        <authorList>
            <person name="Liu A."/>
        </authorList>
    </citation>
    <scope>NUCLEOTIDE SEQUENCE [LARGE SCALE GENOMIC DNA]</scope>
    <source>
        <strain evidence="6 7">RZ04</strain>
    </source>
</reference>
<dbReference type="InterPro" id="IPR024185">
    <property type="entry name" value="FTHF_cligase-like_sf"/>
</dbReference>
<evidence type="ECO:0000256" key="1">
    <source>
        <dbReference type="ARBA" id="ARBA00010638"/>
    </source>
</evidence>
<dbReference type="GO" id="GO:0030272">
    <property type="term" value="F:5-formyltetrahydrofolate cyclo-ligase activity"/>
    <property type="evidence" value="ECO:0007669"/>
    <property type="project" value="UniProtKB-EC"/>
</dbReference>
<feature type="binding site" evidence="4">
    <location>
        <position position="52"/>
    </location>
    <ligand>
        <name>substrate</name>
    </ligand>
</feature>
<keyword evidence="5" id="KW-0479">Metal-binding</keyword>
<dbReference type="PANTHER" id="PTHR23407">
    <property type="entry name" value="ATPASE INHIBITOR/5-FORMYLTETRAHYDROFOLATE CYCLO-LIGASE"/>
    <property type="match status" value="1"/>
</dbReference>
<keyword evidence="6" id="KW-0436">Ligase</keyword>
<dbReference type="InterPro" id="IPR037171">
    <property type="entry name" value="NagB/RpiA_transferase-like"/>
</dbReference>
<dbReference type="Proteomes" id="UP000315303">
    <property type="component" value="Unassembled WGS sequence"/>
</dbReference>
<dbReference type="AlphaFoldDB" id="A0A502KZW7"/>
<dbReference type="SUPFAM" id="SSF100950">
    <property type="entry name" value="NagB/RpiA/CoA transferase-like"/>
    <property type="match status" value="1"/>
</dbReference>
<keyword evidence="3 4" id="KW-0067">ATP-binding</keyword>
<dbReference type="EMBL" id="SAWY01000009">
    <property type="protein sequence ID" value="TPH17208.1"/>
    <property type="molecule type" value="Genomic_DNA"/>
</dbReference>
<evidence type="ECO:0000256" key="4">
    <source>
        <dbReference type="PIRSR" id="PIRSR006806-1"/>
    </source>
</evidence>
<evidence type="ECO:0000313" key="7">
    <source>
        <dbReference type="Proteomes" id="UP000315303"/>
    </source>
</evidence>
<dbReference type="GO" id="GO:0046872">
    <property type="term" value="F:metal ion binding"/>
    <property type="evidence" value="ECO:0007669"/>
    <property type="project" value="UniProtKB-KW"/>
</dbReference>
<dbReference type="RefSeq" id="WP_140602488.1">
    <property type="nucleotide sequence ID" value="NZ_SAWY01000009.1"/>
</dbReference>
<comment type="cofactor">
    <cofactor evidence="5">
        <name>Mg(2+)</name>
        <dbReference type="ChEBI" id="CHEBI:18420"/>
    </cofactor>
</comment>